<dbReference type="EMBL" id="JAEQBW010000020">
    <property type="protein sequence ID" value="MBK6267428.1"/>
    <property type="molecule type" value="Genomic_DNA"/>
</dbReference>
<keyword evidence="1" id="KW-0121">Carboxypeptidase</keyword>
<proteinExistence type="predicted"/>
<keyword evidence="2" id="KW-1185">Reference proteome</keyword>
<dbReference type="InterPro" id="IPR008969">
    <property type="entry name" value="CarboxyPept-like_regulatory"/>
</dbReference>
<accession>A0A934X1T3</accession>
<dbReference type="RefSeq" id="WP_201433115.1">
    <property type="nucleotide sequence ID" value="NZ_JAEQBW010000020.1"/>
</dbReference>
<organism evidence="1 2">
    <name type="scientific">Marivirga aurantiaca</name>
    <dbReference type="NCBI Taxonomy" id="2802615"/>
    <lineage>
        <taxon>Bacteria</taxon>
        <taxon>Pseudomonadati</taxon>
        <taxon>Bacteroidota</taxon>
        <taxon>Cytophagia</taxon>
        <taxon>Cytophagales</taxon>
        <taxon>Marivirgaceae</taxon>
        <taxon>Marivirga</taxon>
    </lineage>
</organism>
<protein>
    <submittedName>
        <fullName evidence="1">Carboxypeptidase-like regulatory domain-containing protein</fullName>
    </submittedName>
</protein>
<evidence type="ECO:0000313" key="1">
    <source>
        <dbReference type="EMBL" id="MBK6267428.1"/>
    </source>
</evidence>
<comment type="caution">
    <text evidence="1">The sequence shown here is derived from an EMBL/GenBank/DDBJ whole genome shotgun (WGS) entry which is preliminary data.</text>
</comment>
<sequence>MRNILLVLLLVFTIFSALGQTEEAKPIHLTGVILDAENLEPVPFTSVLIDAGKRGTVADNTGYFSFLAYPGDTITFRSVGYESRDFIIPEILEGDTYSLIELLVRENIILEEVVVSPLPEMEDFAETMLKQELTDLQKVKINEFKKDLNQILNQQHERDKYYYEQWRYAKLYDMTGIVPPNNFLNPLTWSNFIRDWRSNQNKD</sequence>
<evidence type="ECO:0000313" key="2">
    <source>
        <dbReference type="Proteomes" id="UP000611723"/>
    </source>
</evidence>
<keyword evidence="1" id="KW-0645">Protease</keyword>
<dbReference type="Pfam" id="PF13715">
    <property type="entry name" value="CarbopepD_reg_2"/>
    <property type="match status" value="1"/>
</dbReference>
<reference evidence="1" key="1">
    <citation type="submission" date="2021-01" db="EMBL/GenBank/DDBJ databases">
        <title>Marivirga aurantiaca sp. nov., isolated from intertidal surface sediments.</title>
        <authorList>
            <person name="Zhang M."/>
        </authorList>
    </citation>
    <scope>NUCLEOTIDE SEQUENCE</scope>
    <source>
        <strain evidence="1">S37H4</strain>
    </source>
</reference>
<dbReference type="AlphaFoldDB" id="A0A934X1T3"/>
<keyword evidence="1" id="KW-0378">Hydrolase</keyword>
<gene>
    <name evidence="1" type="ORF">JKA74_20475</name>
</gene>
<dbReference type="GO" id="GO:0004180">
    <property type="term" value="F:carboxypeptidase activity"/>
    <property type="evidence" value="ECO:0007669"/>
    <property type="project" value="UniProtKB-KW"/>
</dbReference>
<dbReference type="Proteomes" id="UP000611723">
    <property type="component" value="Unassembled WGS sequence"/>
</dbReference>
<dbReference type="SUPFAM" id="SSF49464">
    <property type="entry name" value="Carboxypeptidase regulatory domain-like"/>
    <property type="match status" value="1"/>
</dbReference>
<name>A0A934X1T3_9BACT</name>